<dbReference type="OrthoDB" id="385772at2157"/>
<dbReference type="Gene3D" id="2.60.120.260">
    <property type="entry name" value="Galactose-binding domain-like"/>
    <property type="match status" value="1"/>
</dbReference>
<sequence>MIYPNWIYYPNDELELFIDTVQQVSYVSGCNTTEYVGASDGKLKSKAIRQLPTATFECTWDTNHITDIYRYLDYLKGKQVIIGFGRLDLASWAKITDASFVRTVGTVQKASLSMQFLGDVRGHFWEAEDPRDDGGGAEYSDALASGGKTKRLSGIGSSVSFEVRQSKIMLPTGNYTMFARIKDSNQVTDDLILDVYDRDGSYNPTLTTTATSSFKIYTLNFEISSSEAGHRILFEVFKNKTSTNNIYVDFLSYVAVP</sequence>
<accession>A0A0E3SEJ4</accession>
<dbReference type="GeneID" id="24830642"/>
<keyword evidence="2" id="KW-1185">Reference proteome</keyword>
<dbReference type="STRING" id="1434110.MSHOH_1445"/>
<protein>
    <submittedName>
        <fullName evidence="1">Uncharacterized protein</fullName>
    </submittedName>
</protein>
<evidence type="ECO:0000313" key="2">
    <source>
        <dbReference type="Proteomes" id="UP000033101"/>
    </source>
</evidence>
<dbReference type="KEGG" id="mhor:MSHOH_1445"/>
<organism evidence="1 2">
    <name type="scientific">Methanosarcina horonobensis HB-1 = JCM 15518</name>
    <dbReference type="NCBI Taxonomy" id="1434110"/>
    <lineage>
        <taxon>Archaea</taxon>
        <taxon>Methanobacteriati</taxon>
        <taxon>Methanobacteriota</taxon>
        <taxon>Stenosarchaea group</taxon>
        <taxon>Methanomicrobia</taxon>
        <taxon>Methanosarcinales</taxon>
        <taxon>Methanosarcinaceae</taxon>
        <taxon>Methanosarcina</taxon>
    </lineage>
</organism>
<dbReference type="PATRIC" id="fig|1434110.4.peg.1800"/>
<dbReference type="Proteomes" id="UP000033101">
    <property type="component" value="Chromosome"/>
</dbReference>
<dbReference type="RefSeq" id="WP_048138653.1">
    <property type="nucleotide sequence ID" value="NZ_BBCW01000013.1"/>
</dbReference>
<dbReference type="EMBL" id="CP009516">
    <property type="protein sequence ID" value="AKB77928.1"/>
    <property type="molecule type" value="Genomic_DNA"/>
</dbReference>
<gene>
    <name evidence="1" type="ORF">MSHOH_1445</name>
</gene>
<dbReference type="AlphaFoldDB" id="A0A0E3SEJ4"/>
<dbReference type="HOGENOM" id="CLU_1084223_0_0_2"/>
<name>A0A0E3SEJ4_9EURY</name>
<evidence type="ECO:0000313" key="1">
    <source>
        <dbReference type="EMBL" id="AKB77928.1"/>
    </source>
</evidence>
<reference evidence="1 2" key="1">
    <citation type="submission" date="2014-07" db="EMBL/GenBank/DDBJ databases">
        <title>Methanogenic archaea and the global carbon cycle.</title>
        <authorList>
            <person name="Henriksen J.R."/>
            <person name="Luke J."/>
            <person name="Reinhart S."/>
            <person name="Benedict M.N."/>
            <person name="Youngblut N.D."/>
            <person name="Metcalf M.E."/>
            <person name="Whitaker R.J."/>
            <person name="Metcalf W.W."/>
        </authorList>
    </citation>
    <scope>NUCLEOTIDE SEQUENCE [LARGE SCALE GENOMIC DNA]</scope>
    <source>
        <strain evidence="1 2">HB-1</strain>
    </source>
</reference>
<proteinExistence type="predicted"/>